<comment type="caution">
    <text evidence="1">The sequence shown here is derived from an EMBL/GenBank/DDBJ whole genome shotgun (WGS) entry which is preliminary data.</text>
</comment>
<organism evidence="1 2">
    <name type="scientific">Candidatus Uhrbacteria bacterium CG_4_10_14_0_8_um_filter_58_22</name>
    <dbReference type="NCBI Taxonomy" id="1975029"/>
    <lineage>
        <taxon>Bacteria</taxon>
        <taxon>Candidatus Uhriibacteriota</taxon>
    </lineage>
</organism>
<accession>A0A2M7Q9V4</accession>
<gene>
    <name evidence="1" type="ORF">COY93_04495</name>
</gene>
<dbReference type="EMBL" id="PFLC01000058">
    <property type="protein sequence ID" value="PIY61974.1"/>
    <property type="molecule type" value="Genomic_DNA"/>
</dbReference>
<dbReference type="Proteomes" id="UP000230973">
    <property type="component" value="Unassembled WGS sequence"/>
</dbReference>
<name>A0A2M7Q9V4_9BACT</name>
<proteinExistence type="predicted"/>
<evidence type="ECO:0000313" key="1">
    <source>
        <dbReference type="EMBL" id="PIY61974.1"/>
    </source>
</evidence>
<dbReference type="AlphaFoldDB" id="A0A2M7Q9V4"/>
<sequence length="80" mass="8965">MVDIEKLVALLNSADLPEGEREAWIKLVPLLPVDQIEELMKTLETEQSQLTALRQDYLARAQAVIDDIPDGITNHLTNTP</sequence>
<reference evidence="2" key="1">
    <citation type="submission" date="2017-09" db="EMBL/GenBank/DDBJ databases">
        <title>Depth-based differentiation of microbial function through sediment-hosted aquifers and enrichment of novel symbionts in the deep terrestrial subsurface.</title>
        <authorList>
            <person name="Probst A.J."/>
            <person name="Ladd B."/>
            <person name="Jarett J.K."/>
            <person name="Geller-Mcgrath D.E."/>
            <person name="Sieber C.M.K."/>
            <person name="Emerson J.B."/>
            <person name="Anantharaman K."/>
            <person name="Thomas B.C."/>
            <person name="Malmstrom R."/>
            <person name="Stieglmeier M."/>
            <person name="Klingl A."/>
            <person name="Woyke T."/>
            <person name="Ryan C.M."/>
            <person name="Banfield J.F."/>
        </authorList>
    </citation>
    <scope>NUCLEOTIDE SEQUENCE [LARGE SCALE GENOMIC DNA]</scope>
</reference>
<evidence type="ECO:0000313" key="2">
    <source>
        <dbReference type="Proteomes" id="UP000230973"/>
    </source>
</evidence>
<protein>
    <submittedName>
        <fullName evidence="1">Uncharacterized protein</fullName>
    </submittedName>
</protein>